<keyword evidence="5" id="KW-0804">Transcription</keyword>
<keyword evidence="16" id="KW-1185">Reference proteome</keyword>
<dbReference type="VEuPathDB" id="FungiDB:HGUI_02856"/>
<dbReference type="SUPFAM" id="SSF46785">
    <property type="entry name" value="Winged helix' DNA-binding domain"/>
    <property type="match status" value="1"/>
</dbReference>
<evidence type="ECO:0000256" key="8">
    <source>
        <dbReference type="ARBA" id="ARBA00062447"/>
    </source>
</evidence>
<protein>
    <recommendedName>
        <fullName evidence="9">Heat shock transcription factor</fullName>
    </recommendedName>
    <alternativeName>
        <fullName evidence="10">Heat shock factor protein</fullName>
    </alternativeName>
</protein>
<feature type="domain" description="HSF-type DNA-binding" evidence="14">
    <location>
        <begin position="111"/>
        <end position="215"/>
    </location>
</feature>
<evidence type="ECO:0000256" key="6">
    <source>
        <dbReference type="ARBA" id="ARBA00023242"/>
    </source>
</evidence>
<dbReference type="FunFam" id="1.10.10.10:FF:000027">
    <property type="entry name" value="Heat shock transcription factor 1"/>
    <property type="match status" value="1"/>
</dbReference>
<dbReference type="AlphaFoldDB" id="A0A1L0B2G8"/>
<evidence type="ECO:0000313" key="15">
    <source>
        <dbReference type="EMBL" id="SGZ40656.1"/>
    </source>
</evidence>
<dbReference type="SMART" id="SM00415">
    <property type="entry name" value="HSF"/>
    <property type="match status" value="1"/>
</dbReference>
<dbReference type="PRINTS" id="PR00056">
    <property type="entry name" value="HSFDOMAIN"/>
</dbReference>
<sequence length="629" mass="72024">MNLSHNEDLIPDGENSEISFSPFLKAGNDDILHNNNDIDINEPITDKNMIVEEPSPENIDKNATPSSSELVRHSNKDLRTSVLKRSRKPSKRELLYNDPSNETRENMMKKQRPAFINKVWMMVNDEDTNDCIYWADDGHSFIISHQIDFVTKVLPKHFKHCKIASFIRQLNMYGWKKIQDARAPTQTDPNLESLQFYNQNFIRGKPELLDNITRHKSQSTSNSKSFSHGSEKQNLNSNDANNPINNFSWKMPQYMPLSTNLPTNHMNLIEGPNLVEENTQPNNKKNKAIALLKQNHNLAHIQNLDTSALLQEFETLKYNQLTMAEDLKRLANQNDVLWKQNIDARKRLQKQENALQQILKFMSNYFGPNVQRMLQSQDDINSGNVDDILEESDSNNNKKKNAAQREEFREDSTSKEINLGKGSTAQIQEIIDDALLDDNSNKDMNAPIIDEISPIQSIASSKKDQDSPIIQSVGSTHSQNKFTETPSFLLNNQDVPLSESNVFDVKNSNVGTIPELENYNTSLDDDHHNYNALLNNLQNNIKKQDDQLHGFSQFLSKLQKPNDSPMINTFDLNDYLKTNTLPNTPNNYNSRPSSTLLSRNSFDELNDIVGKRSLDYDDDEDSTRKKAKK</sequence>
<accession>A0A1L0B2G8</accession>
<name>A0A1L0B2G8_9ASCO</name>
<feature type="region of interest" description="Disordered" evidence="13">
    <location>
        <begin position="215"/>
        <end position="243"/>
    </location>
</feature>
<comment type="similarity">
    <text evidence="2 11">Belongs to the HSF family.</text>
</comment>
<dbReference type="GO" id="GO:0032993">
    <property type="term" value="C:protein-DNA complex"/>
    <property type="evidence" value="ECO:0007669"/>
    <property type="project" value="UniProtKB-ARBA"/>
</dbReference>
<feature type="region of interest" description="Disordered" evidence="13">
    <location>
        <begin position="381"/>
        <end position="421"/>
    </location>
</feature>
<gene>
    <name evidence="15" type="ORF">HGUI_02856</name>
</gene>
<feature type="coiled-coil region" evidence="12">
    <location>
        <begin position="520"/>
        <end position="547"/>
    </location>
</feature>
<keyword evidence="6" id="KW-0539">Nucleus</keyword>
<feature type="compositionally biased region" description="Polar residues" evidence="13">
    <location>
        <begin position="232"/>
        <end position="243"/>
    </location>
</feature>
<evidence type="ECO:0000259" key="14">
    <source>
        <dbReference type="SMART" id="SM00415"/>
    </source>
</evidence>
<evidence type="ECO:0000256" key="13">
    <source>
        <dbReference type="SAM" id="MobiDB-lite"/>
    </source>
</evidence>
<evidence type="ECO:0000256" key="12">
    <source>
        <dbReference type="SAM" id="Coils"/>
    </source>
</evidence>
<dbReference type="GO" id="GO:0043565">
    <property type="term" value="F:sequence-specific DNA binding"/>
    <property type="evidence" value="ECO:0007669"/>
    <property type="project" value="InterPro"/>
</dbReference>
<feature type="compositionally biased region" description="Basic and acidic residues" evidence="13">
    <location>
        <begin position="70"/>
        <end position="79"/>
    </location>
</feature>
<feature type="region of interest" description="Disordered" evidence="13">
    <location>
        <begin position="460"/>
        <end position="480"/>
    </location>
</feature>
<evidence type="ECO:0000256" key="9">
    <source>
        <dbReference type="ARBA" id="ARBA00068818"/>
    </source>
</evidence>
<evidence type="ECO:0000256" key="2">
    <source>
        <dbReference type="ARBA" id="ARBA00006403"/>
    </source>
</evidence>
<comment type="function">
    <text evidence="7">DNA-binding transcription factor that specifically binds heat shock promoter elements (HSE) and activates transcription.</text>
</comment>
<reference evidence="16" key="1">
    <citation type="submission" date="2016-11" db="EMBL/GenBank/DDBJ databases">
        <authorList>
            <person name="Guldener U."/>
        </authorList>
    </citation>
    <scope>NUCLEOTIDE SEQUENCE [LARGE SCALE GENOMIC DNA]</scope>
</reference>
<dbReference type="PANTHER" id="PTHR10015">
    <property type="entry name" value="HEAT SHOCK TRANSCRIPTION FACTOR"/>
    <property type="match status" value="1"/>
</dbReference>
<dbReference type="OrthoDB" id="60033at2759"/>
<dbReference type="GO" id="GO:0005634">
    <property type="term" value="C:nucleus"/>
    <property type="evidence" value="ECO:0007669"/>
    <property type="project" value="UniProtKB-SubCell"/>
</dbReference>
<dbReference type="InterPro" id="IPR000232">
    <property type="entry name" value="HSF_DNA-bd"/>
</dbReference>
<proteinExistence type="inferred from homology"/>
<comment type="subunit">
    <text evidence="8">Homotrimer. Homotrimerization increases the affinity of HSF1 to DNA.</text>
</comment>
<feature type="compositionally biased region" description="Low complexity" evidence="13">
    <location>
        <begin position="218"/>
        <end position="227"/>
    </location>
</feature>
<feature type="compositionally biased region" description="Basic and acidic residues" evidence="13">
    <location>
        <begin position="403"/>
        <end position="414"/>
    </location>
</feature>
<keyword evidence="12" id="KW-0175">Coiled coil</keyword>
<feature type="compositionally biased region" description="Polar residues" evidence="13">
    <location>
        <begin position="468"/>
        <end position="480"/>
    </location>
</feature>
<evidence type="ECO:0000256" key="4">
    <source>
        <dbReference type="ARBA" id="ARBA00023125"/>
    </source>
</evidence>
<dbReference type="Gene3D" id="1.10.10.10">
    <property type="entry name" value="Winged helix-like DNA-binding domain superfamily/Winged helix DNA-binding domain"/>
    <property type="match status" value="1"/>
</dbReference>
<dbReference type="InterPro" id="IPR036390">
    <property type="entry name" value="WH_DNA-bd_sf"/>
</dbReference>
<feature type="region of interest" description="Disordered" evidence="13">
    <location>
        <begin position="55"/>
        <end position="97"/>
    </location>
</feature>
<evidence type="ECO:0000256" key="5">
    <source>
        <dbReference type="ARBA" id="ARBA00023163"/>
    </source>
</evidence>
<dbReference type="EMBL" id="FQNF01000058">
    <property type="protein sequence ID" value="SGZ40656.1"/>
    <property type="molecule type" value="Genomic_DNA"/>
</dbReference>
<keyword evidence="3" id="KW-0805">Transcription regulation</keyword>
<evidence type="ECO:0000256" key="3">
    <source>
        <dbReference type="ARBA" id="ARBA00023015"/>
    </source>
</evidence>
<comment type="subcellular location">
    <subcellularLocation>
        <location evidence="1">Nucleus</location>
    </subcellularLocation>
</comment>
<dbReference type="GO" id="GO:0003700">
    <property type="term" value="F:DNA-binding transcription factor activity"/>
    <property type="evidence" value="ECO:0007669"/>
    <property type="project" value="InterPro"/>
</dbReference>
<evidence type="ECO:0000256" key="11">
    <source>
        <dbReference type="RuleBase" id="RU004020"/>
    </source>
</evidence>
<evidence type="ECO:0000256" key="10">
    <source>
        <dbReference type="ARBA" id="ARBA00084017"/>
    </source>
</evidence>
<dbReference type="PANTHER" id="PTHR10015:SF427">
    <property type="entry name" value="HEAT SHOCK FACTOR PROTEIN"/>
    <property type="match status" value="1"/>
</dbReference>
<evidence type="ECO:0000256" key="7">
    <source>
        <dbReference type="ARBA" id="ARBA00059868"/>
    </source>
</evidence>
<dbReference type="Proteomes" id="UP000183365">
    <property type="component" value="Unassembled WGS sequence"/>
</dbReference>
<evidence type="ECO:0000256" key="1">
    <source>
        <dbReference type="ARBA" id="ARBA00004123"/>
    </source>
</evidence>
<keyword evidence="4" id="KW-0238">DNA-binding</keyword>
<dbReference type="InterPro" id="IPR036388">
    <property type="entry name" value="WH-like_DNA-bd_sf"/>
</dbReference>
<organism evidence="15 16">
    <name type="scientific">Hanseniaspora guilliermondii</name>
    <dbReference type="NCBI Taxonomy" id="56406"/>
    <lineage>
        <taxon>Eukaryota</taxon>
        <taxon>Fungi</taxon>
        <taxon>Dikarya</taxon>
        <taxon>Ascomycota</taxon>
        <taxon>Saccharomycotina</taxon>
        <taxon>Saccharomycetes</taxon>
        <taxon>Saccharomycodales</taxon>
        <taxon>Saccharomycodaceae</taxon>
        <taxon>Hanseniaspora</taxon>
    </lineage>
</organism>
<dbReference type="Pfam" id="PF00447">
    <property type="entry name" value="HSF_DNA-bind"/>
    <property type="match status" value="1"/>
</dbReference>
<evidence type="ECO:0000313" key="16">
    <source>
        <dbReference type="Proteomes" id="UP000183365"/>
    </source>
</evidence>